<proteinExistence type="predicted"/>
<evidence type="ECO:0000256" key="2">
    <source>
        <dbReference type="SAM" id="MobiDB-lite"/>
    </source>
</evidence>
<dbReference type="PROSITE" id="PS51031">
    <property type="entry name" value="BESS"/>
    <property type="match status" value="1"/>
</dbReference>
<dbReference type="Proteomes" id="UP000735302">
    <property type="component" value="Unassembled WGS sequence"/>
</dbReference>
<keyword evidence="1" id="KW-0539">Nucleus</keyword>
<dbReference type="InterPro" id="IPR004210">
    <property type="entry name" value="BESS_motif"/>
</dbReference>
<gene>
    <name evidence="4" type="ORF">PoB_007659300</name>
</gene>
<keyword evidence="5" id="KW-1185">Reference proteome</keyword>
<evidence type="ECO:0000313" key="5">
    <source>
        <dbReference type="Proteomes" id="UP000735302"/>
    </source>
</evidence>
<dbReference type="AlphaFoldDB" id="A0AAV4E0L9"/>
<evidence type="ECO:0000256" key="1">
    <source>
        <dbReference type="PROSITE-ProRule" id="PRU00371"/>
    </source>
</evidence>
<name>A0AAV4E0L9_9GAST</name>
<dbReference type="GO" id="GO:0005634">
    <property type="term" value="C:nucleus"/>
    <property type="evidence" value="ECO:0007669"/>
    <property type="project" value="UniProtKB-SubCell"/>
</dbReference>
<sequence>MFLKDMVQMRASSGSITPSLKAIVPPADTGPAESCNDDALSQCSQDSFLLVSNQLPAQEATDNLPEIQECSVSQDAGPSFETQVRSKRKRKSKDDDYYKKLCKIEQKKLDILSDREARRKSDADREDEDLMFLKTFLPHIRKIPQHMKLRFHSRILSVVEEFAYGPQPAMYQSYTYSSTPSPVDSNNYYSHSNDIISTNLDNPQVQRHLYNSLSGMT</sequence>
<feature type="domain" description="BESS" evidence="3">
    <location>
        <begin position="126"/>
        <end position="165"/>
    </location>
</feature>
<comment type="caution">
    <text evidence="4">The sequence shown here is derived from an EMBL/GenBank/DDBJ whole genome shotgun (WGS) entry which is preliminary data.</text>
</comment>
<reference evidence="4 5" key="1">
    <citation type="journal article" date="2021" name="Elife">
        <title>Chloroplast acquisition without the gene transfer in kleptoplastic sea slugs, Plakobranchus ocellatus.</title>
        <authorList>
            <person name="Maeda T."/>
            <person name="Takahashi S."/>
            <person name="Yoshida T."/>
            <person name="Shimamura S."/>
            <person name="Takaki Y."/>
            <person name="Nagai Y."/>
            <person name="Toyoda A."/>
            <person name="Suzuki Y."/>
            <person name="Arimoto A."/>
            <person name="Ishii H."/>
            <person name="Satoh N."/>
            <person name="Nishiyama T."/>
            <person name="Hasebe M."/>
            <person name="Maruyama T."/>
            <person name="Minagawa J."/>
            <person name="Obokata J."/>
            <person name="Shigenobu S."/>
        </authorList>
    </citation>
    <scope>NUCLEOTIDE SEQUENCE [LARGE SCALE GENOMIC DNA]</scope>
</reference>
<evidence type="ECO:0000313" key="4">
    <source>
        <dbReference type="EMBL" id="GFO50088.1"/>
    </source>
</evidence>
<dbReference type="EMBL" id="BLXT01008578">
    <property type="protein sequence ID" value="GFO50088.1"/>
    <property type="molecule type" value="Genomic_DNA"/>
</dbReference>
<organism evidence="4 5">
    <name type="scientific">Plakobranchus ocellatus</name>
    <dbReference type="NCBI Taxonomy" id="259542"/>
    <lineage>
        <taxon>Eukaryota</taxon>
        <taxon>Metazoa</taxon>
        <taxon>Spiralia</taxon>
        <taxon>Lophotrochozoa</taxon>
        <taxon>Mollusca</taxon>
        <taxon>Gastropoda</taxon>
        <taxon>Heterobranchia</taxon>
        <taxon>Euthyneura</taxon>
        <taxon>Panpulmonata</taxon>
        <taxon>Sacoglossa</taxon>
        <taxon>Placobranchoidea</taxon>
        <taxon>Plakobranchidae</taxon>
        <taxon>Plakobranchus</taxon>
    </lineage>
</organism>
<comment type="subcellular location">
    <subcellularLocation>
        <location evidence="1">Nucleus</location>
    </subcellularLocation>
</comment>
<accession>A0AAV4E0L9</accession>
<evidence type="ECO:0000259" key="3">
    <source>
        <dbReference type="PROSITE" id="PS51031"/>
    </source>
</evidence>
<dbReference type="GO" id="GO:0003677">
    <property type="term" value="F:DNA binding"/>
    <property type="evidence" value="ECO:0007669"/>
    <property type="project" value="InterPro"/>
</dbReference>
<protein>
    <submittedName>
        <fullName evidence="4">Transcription factor adf-1</fullName>
    </submittedName>
</protein>
<feature type="region of interest" description="Disordered" evidence="2">
    <location>
        <begin position="12"/>
        <end position="37"/>
    </location>
</feature>